<evidence type="ECO:0000256" key="1">
    <source>
        <dbReference type="ARBA" id="ARBA00003065"/>
    </source>
</evidence>
<dbReference type="InterPro" id="IPR022572">
    <property type="entry name" value="DNA_rep/recomb_RecO_N"/>
</dbReference>
<evidence type="ECO:0000256" key="8">
    <source>
        <dbReference type="HAMAP-Rule" id="MF_00201"/>
    </source>
</evidence>
<organism evidence="10 11">
    <name type="scientific">Spiribacter salilacus</name>
    <dbReference type="NCBI Taxonomy" id="2664894"/>
    <lineage>
        <taxon>Bacteria</taxon>
        <taxon>Pseudomonadati</taxon>
        <taxon>Pseudomonadota</taxon>
        <taxon>Gammaproteobacteria</taxon>
        <taxon>Chromatiales</taxon>
        <taxon>Ectothiorhodospiraceae</taxon>
        <taxon>Spiribacter</taxon>
    </lineage>
</organism>
<protein>
    <recommendedName>
        <fullName evidence="3 8">DNA repair protein RecO</fullName>
    </recommendedName>
    <alternativeName>
        <fullName evidence="7 8">Recombination protein O</fullName>
    </alternativeName>
</protein>
<keyword evidence="11" id="KW-1185">Reference proteome</keyword>
<dbReference type="Proteomes" id="UP000433788">
    <property type="component" value="Unassembled WGS sequence"/>
</dbReference>
<dbReference type="InterPro" id="IPR012340">
    <property type="entry name" value="NA-bd_OB-fold"/>
</dbReference>
<dbReference type="HAMAP" id="MF_00201">
    <property type="entry name" value="RecO"/>
    <property type="match status" value="1"/>
</dbReference>
<dbReference type="PANTHER" id="PTHR33991:SF1">
    <property type="entry name" value="DNA REPAIR PROTEIN RECO"/>
    <property type="match status" value="1"/>
</dbReference>
<evidence type="ECO:0000313" key="10">
    <source>
        <dbReference type="EMBL" id="MRH77730.1"/>
    </source>
</evidence>
<dbReference type="GO" id="GO:0043590">
    <property type="term" value="C:bacterial nucleoid"/>
    <property type="evidence" value="ECO:0007669"/>
    <property type="project" value="TreeGrafter"/>
</dbReference>
<evidence type="ECO:0000256" key="7">
    <source>
        <dbReference type="ARBA" id="ARBA00033409"/>
    </source>
</evidence>
<evidence type="ECO:0000313" key="11">
    <source>
        <dbReference type="Proteomes" id="UP000433788"/>
    </source>
</evidence>
<comment type="function">
    <text evidence="1 8">Involved in DNA repair and RecF pathway recombination.</text>
</comment>
<dbReference type="Gene3D" id="1.20.1440.120">
    <property type="entry name" value="Recombination protein O, C-terminal domain"/>
    <property type="match status" value="1"/>
</dbReference>
<dbReference type="GO" id="GO:0006302">
    <property type="term" value="P:double-strand break repair"/>
    <property type="evidence" value="ECO:0007669"/>
    <property type="project" value="TreeGrafter"/>
</dbReference>
<evidence type="ECO:0000256" key="6">
    <source>
        <dbReference type="ARBA" id="ARBA00023204"/>
    </source>
</evidence>
<dbReference type="RefSeq" id="WP_153718805.1">
    <property type="nucleotide sequence ID" value="NZ_WJPP01000002.1"/>
</dbReference>
<evidence type="ECO:0000256" key="3">
    <source>
        <dbReference type="ARBA" id="ARBA00021310"/>
    </source>
</evidence>
<comment type="similarity">
    <text evidence="2 8">Belongs to the RecO family.</text>
</comment>
<dbReference type="NCBIfam" id="TIGR00613">
    <property type="entry name" value="reco"/>
    <property type="match status" value="1"/>
</dbReference>
<evidence type="ECO:0000256" key="2">
    <source>
        <dbReference type="ARBA" id="ARBA00007452"/>
    </source>
</evidence>
<dbReference type="Gene3D" id="2.40.50.140">
    <property type="entry name" value="Nucleic acid-binding proteins"/>
    <property type="match status" value="1"/>
</dbReference>
<keyword evidence="5 8" id="KW-0233">DNA recombination</keyword>
<keyword evidence="6 8" id="KW-0234">DNA repair</keyword>
<sequence length="236" mass="26161">MSLEPAFVLHTRAYRNTSLLLEILTRSHGRLGLVARGVRRQRSPTAALLQPFRPVALDWRLRGELGTLRQVEPAGQPLALHGRPLISGFYLNELLLRLLARHDPYPGLFEAYLTALERLTMPDFDEAVALRTFERDLLQMLGYGLPLTHDLGGALLKPAQWYRYDPERGAEPVANATAAGLVVVGATLIGLAQPLMTAEVARASRALMRAALQPHLGSKPLKTRELYARFPEKGAF</sequence>
<dbReference type="GO" id="GO:0006310">
    <property type="term" value="P:DNA recombination"/>
    <property type="evidence" value="ECO:0007669"/>
    <property type="project" value="UniProtKB-UniRule"/>
</dbReference>
<dbReference type="SUPFAM" id="SSF50249">
    <property type="entry name" value="Nucleic acid-binding proteins"/>
    <property type="match status" value="1"/>
</dbReference>
<dbReference type="EMBL" id="WJPP01000002">
    <property type="protein sequence ID" value="MRH77730.1"/>
    <property type="molecule type" value="Genomic_DNA"/>
</dbReference>
<feature type="domain" description="DNA replication/recombination mediator RecO N-terminal" evidence="9">
    <location>
        <begin position="4"/>
        <end position="74"/>
    </location>
</feature>
<name>A0A6N7QPW1_9GAMM</name>
<evidence type="ECO:0000256" key="5">
    <source>
        <dbReference type="ARBA" id="ARBA00023172"/>
    </source>
</evidence>
<dbReference type="Pfam" id="PF02565">
    <property type="entry name" value="RecO_C"/>
    <property type="match status" value="1"/>
</dbReference>
<accession>A0A6N7QPW1</accession>
<dbReference type="InterPro" id="IPR042242">
    <property type="entry name" value="RecO_C"/>
</dbReference>
<dbReference type="PANTHER" id="PTHR33991">
    <property type="entry name" value="DNA REPAIR PROTEIN RECO"/>
    <property type="match status" value="1"/>
</dbReference>
<gene>
    <name evidence="8 10" type="primary">recO</name>
    <name evidence="10" type="ORF">GH984_03340</name>
</gene>
<dbReference type="AlphaFoldDB" id="A0A6N7QPW1"/>
<dbReference type="SUPFAM" id="SSF57863">
    <property type="entry name" value="ArfGap/RecO-like zinc finger"/>
    <property type="match status" value="1"/>
</dbReference>
<reference evidence="10 11" key="1">
    <citation type="submission" date="2019-11" db="EMBL/GenBank/DDBJ databases">
        <authorList>
            <person name="Zhang X.Y."/>
        </authorList>
    </citation>
    <scope>NUCLEOTIDE SEQUENCE [LARGE SCALE GENOMIC DNA]</scope>
    <source>
        <strain evidence="10 11">C176</strain>
    </source>
</reference>
<proteinExistence type="inferred from homology"/>
<evidence type="ECO:0000256" key="4">
    <source>
        <dbReference type="ARBA" id="ARBA00022763"/>
    </source>
</evidence>
<keyword evidence="4 8" id="KW-0227">DNA damage</keyword>
<comment type="caution">
    <text evidence="10">The sequence shown here is derived from an EMBL/GenBank/DDBJ whole genome shotgun (WGS) entry which is preliminary data.</text>
</comment>
<evidence type="ECO:0000259" key="9">
    <source>
        <dbReference type="Pfam" id="PF11967"/>
    </source>
</evidence>
<dbReference type="Pfam" id="PF11967">
    <property type="entry name" value="RecO_N"/>
    <property type="match status" value="1"/>
</dbReference>
<dbReference type="InterPro" id="IPR003717">
    <property type="entry name" value="RecO"/>
</dbReference>
<dbReference type="InterPro" id="IPR037278">
    <property type="entry name" value="ARFGAP/RecO"/>
</dbReference>